<dbReference type="AlphaFoldDB" id="A0AAD8XPU9"/>
<accession>A0AAD8XPU9</accession>
<dbReference type="GeneID" id="85393848"/>
<reference evidence="1" key="1">
    <citation type="submission" date="2021-12" db="EMBL/GenBank/DDBJ databases">
        <title>Comparative genomics, transcriptomics and evolutionary studies reveal genomic signatures of adaptation to plant cell wall in hemibiotrophic fungi.</title>
        <authorList>
            <consortium name="DOE Joint Genome Institute"/>
            <person name="Baroncelli R."/>
            <person name="Diaz J.F."/>
            <person name="Benocci T."/>
            <person name="Peng M."/>
            <person name="Battaglia E."/>
            <person name="Haridas S."/>
            <person name="Andreopoulos W."/>
            <person name="Labutti K."/>
            <person name="Pangilinan J."/>
            <person name="Floch G.L."/>
            <person name="Makela M.R."/>
            <person name="Henrissat B."/>
            <person name="Grigoriev I.V."/>
            <person name="Crouch J.A."/>
            <person name="De Vries R.P."/>
            <person name="Sukno S.A."/>
            <person name="Thon M.R."/>
        </authorList>
    </citation>
    <scope>NUCLEOTIDE SEQUENCE</scope>
    <source>
        <strain evidence="1">CBS 112980</strain>
    </source>
</reference>
<dbReference type="EMBL" id="JAHMHS010000003">
    <property type="protein sequence ID" value="KAK1731329.1"/>
    <property type="molecule type" value="Genomic_DNA"/>
</dbReference>
<evidence type="ECO:0000313" key="1">
    <source>
        <dbReference type="EMBL" id="KAK1731329.1"/>
    </source>
</evidence>
<dbReference type="Proteomes" id="UP001244207">
    <property type="component" value="Unassembled WGS sequence"/>
</dbReference>
<organism evidence="1 2">
    <name type="scientific">Glomerella acutata</name>
    <name type="common">Colletotrichum acutatum</name>
    <dbReference type="NCBI Taxonomy" id="27357"/>
    <lineage>
        <taxon>Eukaryota</taxon>
        <taxon>Fungi</taxon>
        <taxon>Dikarya</taxon>
        <taxon>Ascomycota</taxon>
        <taxon>Pezizomycotina</taxon>
        <taxon>Sordariomycetes</taxon>
        <taxon>Hypocreomycetidae</taxon>
        <taxon>Glomerellales</taxon>
        <taxon>Glomerellaceae</taxon>
        <taxon>Colletotrichum</taxon>
        <taxon>Colletotrichum acutatum species complex</taxon>
    </lineage>
</organism>
<gene>
    <name evidence="1" type="ORF">BDZ83DRAFT_646291</name>
</gene>
<name>A0AAD8XPU9_GLOAC</name>
<dbReference type="RefSeq" id="XP_060371384.1">
    <property type="nucleotide sequence ID" value="XM_060509949.1"/>
</dbReference>
<proteinExistence type="predicted"/>
<comment type="caution">
    <text evidence="1">The sequence shown here is derived from an EMBL/GenBank/DDBJ whole genome shotgun (WGS) entry which is preliminary data.</text>
</comment>
<protein>
    <submittedName>
        <fullName evidence="1">Uncharacterized protein</fullName>
    </submittedName>
</protein>
<keyword evidence="2" id="KW-1185">Reference proteome</keyword>
<evidence type="ECO:0000313" key="2">
    <source>
        <dbReference type="Proteomes" id="UP001244207"/>
    </source>
</evidence>
<sequence>MAPGITFRLSPGVWDARVARLVVCLGDRTTCCAGSTDKGTNVEISKSSCVLLSETPRVQNLVAKALGSADGVVYGGLQLRVLACGLGWPTGCFVRLRTDNASILVAVAYGTQSVGGLGLREQVARLHRACSCEGLQQSVNQHANSFADR</sequence>